<dbReference type="PROSITE" id="PS51063">
    <property type="entry name" value="HTH_CRP_2"/>
    <property type="match status" value="1"/>
</dbReference>
<evidence type="ECO:0000256" key="3">
    <source>
        <dbReference type="ARBA" id="ARBA00023163"/>
    </source>
</evidence>
<dbReference type="SMART" id="SM00419">
    <property type="entry name" value="HTH_CRP"/>
    <property type="match status" value="1"/>
</dbReference>
<name>A0ABX3MRX3_9RHOB</name>
<accession>A0ABX3MRX3</accession>
<organism evidence="6 7">
    <name type="scientific">Thioclava marina</name>
    <dbReference type="NCBI Taxonomy" id="1915077"/>
    <lineage>
        <taxon>Bacteria</taxon>
        <taxon>Pseudomonadati</taxon>
        <taxon>Pseudomonadota</taxon>
        <taxon>Alphaproteobacteria</taxon>
        <taxon>Rhodobacterales</taxon>
        <taxon>Paracoccaceae</taxon>
        <taxon>Thioclava</taxon>
    </lineage>
</organism>
<keyword evidence="7" id="KW-1185">Reference proteome</keyword>
<evidence type="ECO:0000313" key="6">
    <source>
        <dbReference type="EMBL" id="OOY14132.1"/>
    </source>
</evidence>
<dbReference type="InterPro" id="IPR036388">
    <property type="entry name" value="WH-like_DNA-bd_sf"/>
</dbReference>
<dbReference type="Gene3D" id="1.10.10.10">
    <property type="entry name" value="Winged helix-like DNA-binding domain superfamily/Winged helix DNA-binding domain"/>
    <property type="match status" value="1"/>
</dbReference>
<dbReference type="SUPFAM" id="SSF46785">
    <property type="entry name" value="Winged helix' DNA-binding domain"/>
    <property type="match status" value="1"/>
</dbReference>
<dbReference type="SUPFAM" id="SSF51206">
    <property type="entry name" value="cAMP-binding domain-like"/>
    <property type="match status" value="1"/>
</dbReference>
<dbReference type="Gene3D" id="2.60.120.10">
    <property type="entry name" value="Jelly Rolls"/>
    <property type="match status" value="1"/>
</dbReference>
<dbReference type="PANTHER" id="PTHR24567">
    <property type="entry name" value="CRP FAMILY TRANSCRIPTIONAL REGULATORY PROTEIN"/>
    <property type="match status" value="1"/>
</dbReference>
<sequence>MQRLLDALPADLRNDMLAIWEREKVPVGHILIEENAEAERIGFVLDGLLAMVKTLPDGRRHIIGLLTPADLFGRAFNGKSGYRIEALTDAELLTCPRTPFEELLTRSPEAERLFLLNVLDELDAAREWVMVLGSGKVVQRVASLLLILCRHKVQGAIAPRAPINLHIQLKRVDIAHLLGTSPESLSRSFKQLERDGIIAINTPYNMDVLDLCELTEAAGNALLIEDFGL</sequence>
<evidence type="ECO:0000259" key="5">
    <source>
        <dbReference type="PROSITE" id="PS51063"/>
    </source>
</evidence>
<keyword evidence="1" id="KW-0805">Transcription regulation</keyword>
<dbReference type="PANTHER" id="PTHR24567:SF26">
    <property type="entry name" value="REGULATORY PROTEIN YEIL"/>
    <property type="match status" value="1"/>
</dbReference>
<dbReference type="Pfam" id="PF00027">
    <property type="entry name" value="cNMP_binding"/>
    <property type="match status" value="1"/>
</dbReference>
<dbReference type="InterPro" id="IPR000595">
    <property type="entry name" value="cNMP-bd_dom"/>
</dbReference>
<dbReference type="Pfam" id="PF13545">
    <property type="entry name" value="HTH_Crp_2"/>
    <property type="match status" value="1"/>
</dbReference>
<gene>
    <name evidence="6" type="ORF">BMG00_01965</name>
</gene>
<evidence type="ECO:0008006" key="8">
    <source>
        <dbReference type="Google" id="ProtNLM"/>
    </source>
</evidence>
<dbReference type="InterPro" id="IPR014710">
    <property type="entry name" value="RmlC-like_jellyroll"/>
</dbReference>
<keyword evidence="3" id="KW-0804">Transcription</keyword>
<dbReference type="SMART" id="SM00100">
    <property type="entry name" value="cNMP"/>
    <property type="match status" value="1"/>
</dbReference>
<dbReference type="Proteomes" id="UP000242224">
    <property type="component" value="Unassembled WGS sequence"/>
</dbReference>
<dbReference type="EMBL" id="MPZS01000001">
    <property type="protein sequence ID" value="OOY14132.1"/>
    <property type="molecule type" value="Genomic_DNA"/>
</dbReference>
<feature type="domain" description="Cyclic nucleotide-binding" evidence="4">
    <location>
        <begin position="4"/>
        <end position="121"/>
    </location>
</feature>
<dbReference type="InterPro" id="IPR036390">
    <property type="entry name" value="WH_DNA-bd_sf"/>
</dbReference>
<evidence type="ECO:0000256" key="1">
    <source>
        <dbReference type="ARBA" id="ARBA00023015"/>
    </source>
</evidence>
<comment type="caution">
    <text evidence="6">The sequence shown here is derived from an EMBL/GenBank/DDBJ whole genome shotgun (WGS) entry which is preliminary data.</text>
</comment>
<dbReference type="PRINTS" id="PR00034">
    <property type="entry name" value="HTHCRP"/>
</dbReference>
<evidence type="ECO:0000259" key="4">
    <source>
        <dbReference type="PROSITE" id="PS50042"/>
    </source>
</evidence>
<evidence type="ECO:0000256" key="2">
    <source>
        <dbReference type="ARBA" id="ARBA00023125"/>
    </source>
</evidence>
<proteinExistence type="predicted"/>
<dbReference type="InterPro" id="IPR018490">
    <property type="entry name" value="cNMP-bd_dom_sf"/>
</dbReference>
<protein>
    <recommendedName>
        <fullName evidence="8">Crp/Fnr family transcriptional regulator</fullName>
    </recommendedName>
</protein>
<dbReference type="InterPro" id="IPR012318">
    <property type="entry name" value="HTH_CRP"/>
</dbReference>
<dbReference type="InterPro" id="IPR050397">
    <property type="entry name" value="Env_Response_Regulators"/>
</dbReference>
<keyword evidence="2" id="KW-0238">DNA-binding</keyword>
<evidence type="ECO:0000313" key="7">
    <source>
        <dbReference type="Proteomes" id="UP000242224"/>
    </source>
</evidence>
<dbReference type="PROSITE" id="PS50042">
    <property type="entry name" value="CNMP_BINDING_3"/>
    <property type="match status" value="1"/>
</dbReference>
<dbReference type="CDD" id="cd00038">
    <property type="entry name" value="CAP_ED"/>
    <property type="match status" value="1"/>
</dbReference>
<feature type="domain" description="HTH crp-type" evidence="5">
    <location>
        <begin position="135"/>
        <end position="228"/>
    </location>
</feature>
<reference evidence="6 7" key="1">
    <citation type="submission" date="2016-11" db="EMBL/GenBank/DDBJ databases">
        <title>A multilocus sequence analysis scheme for characterization of bacteria in the genus Thioclava.</title>
        <authorList>
            <person name="Liu Y."/>
            <person name="Shao Z."/>
        </authorList>
    </citation>
    <scope>NUCLEOTIDE SEQUENCE [LARGE SCALE GENOMIC DNA]</scope>
    <source>
        <strain evidence="6 7">11.10-0-13</strain>
    </source>
</reference>